<evidence type="ECO:0000256" key="2">
    <source>
        <dbReference type="ARBA" id="ARBA00004286"/>
    </source>
</evidence>
<protein>
    <recommendedName>
        <fullName evidence="6">Interleukin-33</fullName>
    </recommendedName>
</protein>
<dbReference type="CDD" id="cd23299">
    <property type="entry name" value="beta-trefoil_IL33"/>
    <property type="match status" value="1"/>
</dbReference>
<feature type="region of interest" description="Disordered" evidence="16">
    <location>
        <begin position="1"/>
        <end position="23"/>
    </location>
</feature>
<accession>A0ABM0R8V8</accession>
<keyword evidence="8" id="KW-0963">Cytoplasm</keyword>
<name>A0ABM0R8V8_GALVR</name>
<keyword evidence="12" id="KW-0539">Nucleus</keyword>
<comment type="similarity">
    <text evidence="5">Belongs to the IL-1 family. Highly divergent.</text>
</comment>
<evidence type="ECO:0000256" key="7">
    <source>
        <dbReference type="ARBA" id="ARBA00022454"/>
    </source>
</evidence>
<proteinExistence type="inferred from homology"/>
<comment type="subunit">
    <text evidence="15">Forms a 1:1:1 heterotrimeric complex with its primary high-affinity receptor IL1RL1 and the coreceptor IL1RAP. Interacts with cargo receptor TMED10; the interaction mediates the translocation from the cytoplasm into the ERGIC (endoplasmic reticulum-Golgi intermediate compartment) and thereby secretion.</text>
</comment>
<keyword evidence="11" id="KW-0804">Transcription</keyword>
<feature type="domain" description="Interleukin 33 C-terminal" evidence="17">
    <location>
        <begin position="100"/>
        <end position="253"/>
    </location>
</feature>
<evidence type="ECO:0000259" key="17">
    <source>
        <dbReference type="Pfam" id="PF15095"/>
    </source>
</evidence>
<gene>
    <name evidence="19" type="primary">IL33</name>
</gene>
<dbReference type="PANTHER" id="PTHR21114">
    <property type="entry name" value="DVS27 PROTEIN"/>
    <property type="match status" value="1"/>
</dbReference>
<comment type="subcellular location">
    <subcellularLocation>
        <location evidence="2">Chromosome</location>
    </subcellularLocation>
    <subcellularLocation>
        <location evidence="3">Cytoplasmic vesicle</location>
        <location evidence="3">Secretory vesicle</location>
    </subcellularLocation>
    <subcellularLocation>
        <location evidence="1">Nucleus</location>
    </subcellularLocation>
    <subcellularLocation>
        <location evidence="4">Secreted</location>
    </subcellularLocation>
</comment>
<dbReference type="GeneID" id="103595428"/>
<evidence type="ECO:0000256" key="15">
    <source>
        <dbReference type="ARBA" id="ARBA00046367"/>
    </source>
</evidence>
<keyword evidence="13" id="KW-0968">Cytoplasmic vesicle</keyword>
<keyword evidence="10" id="KW-0964">Secreted</keyword>
<evidence type="ECO:0000256" key="3">
    <source>
        <dbReference type="ARBA" id="ARBA00004398"/>
    </source>
</evidence>
<evidence type="ECO:0000256" key="11">
    <source>
        <dbReference type="ARBA" id="ARBA00023163"/>
    </source>
</evidence>
<dbReference type="PANTHER" id="PTHR21114:SF0">
    <property type="entry name" value="INTERLEUKIN-33"/>
    <property type="match status" value="1"/>
</dbReference>
<evidence type="ECO:0000256" key="4">
    <source>
        <dbReference type="ARBA" id="ARBA00004613"/>
    </source>
</evidence>
<evidence type="ECO:0000256" key="8">
    <source>
        <dbReference type="ARBA" id="ARBA00022490"/>
    </source>
</evidence>
<dbReference type="InterPro" id="IPR053902">
    <property type="entry name" value="IL33_C"/>
</dbReference>
<sequence length="256" mass="29083">MKPKLKYSTTRISPPKLNSPAESQQEAKEVCHVYFMKLRSGLTIQKKACYVREKTTKRSSLKTGGNHKEHLVLDALRQQLTGESCALVIPKARRCTTAFDVPSFKESAASLSTYNDQSITFVLGNEGYEIHVDDLGKDHEKEKVLLRYYESQYPSSESGDGVDGFKLMVNLSPTKDIWLQANNEEHSVELQKYEKRLPDQAFFVLHKKPMKCVSFECKSNPGTFIGVKDNQLALIKVDYPENLCSENIMFKLSETM</sequence>
<dbReference type="InterPro" id="IPR026145">
    <property type="entry name" value="IL-33"/>
</dbReference>
<reference evidence="19" key="1">
    <citation type="submission" date="2025-08" db="UniProtKB">
        <authorList>
            <consortium name="RefSeq"/>
        </authorList>
    </citation>
    <scope>IDENTIFICATION</scope>
</reference>
<evidence type="ECO:0000256" key="14">
    <source>
        <dbReference type="ARBA" id="ARBA00045203"/>
    </source>
</evidence>
<keyword evidence="7" id="KW-0158">Chromosome</keyword>
<organism evidence="18 19">
    <name type="scientific">Galeopterus variegatus</name>
    <name type="common">Malayan flying lemur</name>
    <name type="synonym">Cynocephalus variegatus</name>
    <dbReference type="NCBI Taxonomy" id="482537"/>
    <lineage>
        <taxon>Eukaryota</taxon>
        <taxon>Metazoa</taxon>
        <taxon>Chordata</taxon>
        <taxon>Craniata</taxon>
        <taxon>Vertebrata</taxon>
        <taxon>Euteleostomi</taxon>
        <taxon>Mammalia</taxon>
        <taxon>Eutheria</taxon>
        <taxon>Euarchontoglires</taxon>
        <taxon>Dermoptera</taxon>
        <taxon>Cynocephalidae</taxon>
        <taxon>Galeopterus</taxon>
    </lineage>
</organism>
<evidence type="ECO:0000256" key="13">
    <source>
        <dbReference type="ARBA" id="ARBA00023329"/>
    </source>
</evidence>
<evidence type="ECO:0000256" key="6">
    <source>
        <dbReference type="ARBA" id="ARBA00016804"/>
    </source>
</evidence>
<keyword evidence="9" id="KW-0202">Cytokine</keyword>
<evidence type="ECO:0000256" key="1">
    <source>
        <dbReference type="ARBA" id="ARBA00004123"/>
    </source>
</evidence>
<evidence type="ECO:0000313" key="19">
    <source>
        <dbReference type="RefSeq" id="XP_008577049.1"/>
    </source>
</evidence>
<dbReference type="Gene3D" id="2.80.10.50">
    <property type="match status" value="1"/>
</dbReference>
<evidence type="ECO:0000256" key="10">
    <source>
        <dbReference type="ARBA" id="ARBA00022525"/>
    </source>
</evidence>
<evidence type="ECO:0000256" key="12">
    <source>
        <dbReference type="ARBA" id="ARBA00023242"/>
    </source>
</evidence>
<evidence type="ECO:0000256" key="16">
    <source>
        <dbReference type="SAM" id="MobiDB-lite"/>
    </source>
</evidence>
<dbReference type="Pfam" id="PF15095">
    <property type="entry name" value="IL33_bt"/>
    <property type="match status" value="1"/>
</dbReference>
<dbReference type="Proteomes" id="UP000694923">
    <property type="component" value="Unplaced"/>
</dbReference>
<evidence type="ECO:0000256" key="9">
    <source>
        <dbReference type="ARBA" id="ARBA00022514"/>
    </source>
</evidence>
<comment type="function">
    <text evidence="14">In quiescent endothelia the uncleaved form is constitutively and abundantly expressed, and acts as a chromatin-associated nuclear factor with transcriptional repressor properties, it may sequester nuclear NF-kappaB/RELA, lowering expression of its targets. This form is rapidely lost upon angiogenic or pro-inflammatory activation.</text>
</comment>
<keyword evidence="18" id="KW-1185">Reference proteome</keyword>
<evidence type="ECO:0000313" key="18">
    <source>
        <dbReference type="Proteomes" id="UP000694923"/>
    </source>
</evidence>
<dbReference type="RefSeq" id="XP_008577049.1">
    <property type="nucleotide sequence ID" value="XM_008578827.1"/>
</dbReference>
<evidence type="ECO:0000256" key="5">
    <source>
        <dbReference type="ARBA" id="ARBA00007933"/>
    </source>
</evidence>